<dbReference type="Proteomes" id="UP000492821">
    <property type="component" value="Unassembled WGS sequence"/>
</dbReference>
<dbReference type="Gene3D" id="4.10.280.10">
    <property type="entry name" value="Helix-loop-helix DNA-binding domain"/>
    <property type="match status" value="1"/>
</dbReference>
<keyword evidence="4" id="KW-0804">Transcription</keyword>
<evidence type="ECO:0000313" key="9">
    <source>
        <dbReference type="WBParaSite" id="Pan_g23339.t1"/>
    </source>
</evidence>
<dbReference type="GO" id="GO:0046983">
    <property type="term" value="F:protein dimerization activity"/>
    <property type="evidence" value="ECO:0007669"/>
    <property type="project" value="InterPro"/>
</dbReference>
<evidence type="ECO:0000256" key="5">
    <source>
        <dbReference type="ARBA" id="ARBA00023242"/>
    </source>
</evidence>
<keyword evidence="3" id="KW-0238">DNA-binding</keyword>
<dbReference type="WBParaSite" id="Pan_g23339.t1">
    <property type="protein sequence ID" value="Pan_g23339.t1"/>
    <property type="gene ID" value="Pan_g23339"/>
</dbReference>
<feature type="domain" description="BHLH" evidence="7">
    <location>
        <begin position="6"/>
        <end position="60"/>
    </location>
</feature>
<dbReference type="PANTHER" id="PTHR15741:SF25">
    <property type="entry name" value="MAX-LIKE PROTEIN X"/>
    <property type="match status" value="1"/>
</dbReference>
<keyword evidence="5" id="KW-0539">Nucleus</keyword>
<evidence type="ECO:0000256" key="1">
    <source>
        <dbReference type="ARBA" id="ARBA00004123"/>
    </source>
</evidence>
<evidence type="ECO:0000313" key="8">
    <source>
        <dbReference type="Proteomes" id="UP000492821"/>
    </source>
</evidence>
<dbReference type="FunFam" id="4.10.280.10:FF:000136">
    <property type="entry name" value="CBN-MXL-2 protein"/>
    <property type="match status" value="1"/>
</dbReference>
<accession>A0A7E4VP48</accession>
<dbReference type="PROSITE" id="PS50888">
    <property type="entry name" value="BHLH"/>
    <property type="match status" value="1"/>
</dbReference>
<protein>
    <submittedName>
        <fullName evidence="9">BHLH domain-containing protein</fullName>
    </submittedName>
</protein>
<reference evidence="9" key="2">
    <citation type="submission" date="2020-10" db="UniProtKB">
        <authorList>
            <consortium name="WormBaseParasite"/>
        </authorList>
    </citation>
    <scope>IDENTIFICATION</scope>
</reference>
<dbReference type="PANTHER" id="PTHR15741">
    <property type="entry name" value="BASIC HELIX-LOOP-HELIX ZIP TRANSCRIPTION FACTOR"/>
    <property type="match status" value="1"/>
</dbReference>
<dbReference type="GO" id="GO:0000981">
    <property type="term" value="F:DNA-binding transcription factor activity, RNA polymerase II-specific"/>
    <property type="evidence" value="ECO:0007669"/>
    <property type="project" value="TreeGrafter"/>
</dbReference>
<reference evidence="8" key="1">
    <citation type="journal article" date="2013" name="Genetics">
        <title>The draft genome and transcriptome of Panagrellus redivivus are shaped by the harsh demands of a free-living lifestyle.</title>
        <authorList>
            <person name="Srinivasan J."/>
            <person name="Dillman A.R."/>
            <person name="Macchietto M.G."/>
            <person name="Heikkinen L."/>
            <person name="Lakso M."/>
            <person name="Fracchia K.M."/>
            <person name="Antoshechkin I."/>
            <person name="Mortazavi A."/>
            <person name="Wong G."/>
            <person name="Sternberg P.W."/>
        </authorList>
    </citation>
    <scope>NUCLEOTIDE SEQUENCE [LARGE SCALE GENOMIC DNA]</scope>
    <source>
        <strain evidence="8">MT8872</strain>
    </source>
</reference>
<keyword evidence="8" id="KW-1185">Reference proteome</keyword>
<evidence type="ECO:0000256" key="6">
    <source>
        <dbReference type="SAM" id="Coils"/>
    </source>
</evidence>
<feature type="coiled-coil region" evidence="6">
    <location>
        <begin position="57"/>
        <end position="84"/>
    </location>
</feature>
<evidence type="ECO:0000256" key="4">
    <source>
        <dbReference type="ARBA" id="ARBA00023163"/>
    </source>
</evidence>
<dbReference type="InterPro" id="IPR052207">
    <property type="entry name" value="Max-like/E-box_TFs"/>
</dbReference>
<dbReference type="SMART" id="SM00353">
    <property type="entry name" value="HLH"/>
    <property type="match status" value="1"/>
</dbReference>
<dbReference type="InterPro" id="IPR011598">
    <property type="entry name" value="bHLH_dom"/>
</dbReference>
<sequence>MSNPDRKKATHLRCERQRREAINTGYNDLKDLLPASANVVGCKTTNAAILFRAADYVKQLNSEIKKDEDELAKMQTQLSALELIAQQYESFSDASKPEEPVQVEMMTKFLDACFDSFSEKFNDANYESITRSILGWTETADLKKPAEAMLNAAITKK</sequence>
<evidence type="ECO:0000259" key="7">
    <source>
        <dbReference type="PROSITE" id="PS50888"/>
    </source>
</evidence>
<evidence type="ECO:0000256" key="2">
    <source>
        <dbReference type="ARBA" id="ARBA00023015"/>
    </source>
</evidence>
<dbReference type="GO" id="GO:0005634">
    <property type="term" value="C:nucleus"/>
    <property type="evidence" value="ECO:0007669"/>
    <property type="project" value="UniProtKB-SubCell"/>
</dbReference>
<dbReference type="AlphaFoldDB" id="A0A7E4VP48"/>
<keyword evidence="2" id="KW-0805">Transcription regulation</keyword>
<proteinExistence type="predicted"/>
<name>A0A7E4VP48_PANRE</name>
<dbReference type="GO" id="GO:0000978">
    <property type="term" value="F:RNA polymerase II cis-regulatory region sequence-specific DNA binding"/>
    <property type="evidence" value="ECO:0007669"/>
    <property type="project" value="TreeGrafter"/>
</dbReference>
<keyword evidence="6" id="KW-0175">Coiled coil</keyword>
<dbReference type="SUPFAM" id="SSF47459">
    <property type="entry name" value="HLH, helix-loop-helix DNA-binding domain"/>
    <property type="match status" value="1"/>
</dbReference>
<dbReference type="Pfam" id="PF00010">
    <property type="entry name" value="HLH"/>
    <property type="match status" value="1"/>
</dbReference>
<dbReference type="InterPro" id="IPR036638">
    <property type="entry name" value="HLH_DNA-bd_sf"/>
</dbReference>
<organism evidence="8 9">
    <name type="scientific">Panagrellus redivivus</name>
    <name type="common">Microworm</name>
    <dbReference type="NCBI Taxonomy" id="6233"/>
    <lineage>
        <taxon>Eukaryota</taxon>
        <taxon>Metazoa</taxon>
        <taxon>Ecdysozoa</taxon>
        <taxon>Nematoda</taxon>
        <taxon>Chromadorea</taxon>
        <taxon>Rhabditida</taxon>
        <taxon>Tylenchina</taxon>
        <taxon>Panagrolaimomorpha</taxon>
        <taxon>Panagrolaimoidea</taxon>
        <taxon>Panagrolaimidae</taxon>
        <taxon>Panagrellus</taxon>
    </lineage>
</organism>
<evidence type="ECO:0000256" key="3">
    <source>
        <dbReference type="ARBA" id="ARBA00023125"/>
    </source>
</evidence>
<comment type="subcellular location">
    <subcellularLocation>
        <location evidence="1">Nucleus</location>
    </subcellularLocation>
</comment>